<comment type="caution">
    <text evidence="2">The sequence shown here is derived from an EMBL/GenBank/DDBJ whole genome shotgun (WGS) entry which is preliminary data.</text>
</comment>
<dbReference type="Proteomes" id="UP000740926">
    <property type="component" value="Unassembled WGS sequence"/>
</dbReference>
<reference evidence="2 3" key="1">
    <citation type="journal article" date="2020" name="Microb. Genom.">
        <title>Genetic diversity of clinical and environmental Mucorales isolates obtained from an investigation of mucormycosis cases among solid organ transplant recipients.</title>
        <authorList>
            <person name="Nguyen M.H."/>
            <person name="Kaul D."/>
            <person name="Muto C."/>
            <person name="Cheng S.J."/>
            <person name="Richter R.A."/>
            <person name="Bruno V.M."/>
            <person name="Liu G."/>
            <person name="Beyhan S."/>
            <person name="Sundermann A.J."/>
            <person name="Mounaud S."/>
            <person name="Pasculle A.W."/>
            <person name="Nierman W.C."/>
            <person name="Driscoll E."/>
            <person name="Cumbie R."/>
            <person name="Clancy C.J."/>
            <person name="Dupont C.L."/>
        </authorList>
    </citation>
    <scope>NUCLEOTIDE SEQUENCE [LARGE SCALE GENOMIC DNA]</scope>
    <source>
        <strain evidence="2 3">GL24</strain>
    </source>
</reference>
<protein>
    <submittedName>
        <fullName evidence="2">Uncharacterized protein</fullName>
    </submittedName>
</protein>
<gene>
    <name evidence="2" type="ORF">G6F50_013253</name>
</gene>
<feature type="region of interest" description="Disordered" evidence="1">
    <location>
        <begin position="167"/>
        <end position="186"/>
    </location>
</feature>
<organism evidence="2 3">
    <name type="scientific">Rhizopus delemar</name>
    <dbReference type="NCBI Taxonomy" id="936053"/>
    <lineage>
        <taxon>Eukaryota</taxon>
        <taxon>Fungi</taxon>
        <taxon>Fungi incertae sedis</taxon>
        <taxon>Mucoromycota</taxon>
        <taxon>Mucoromycotina</taxon>
        <taxon>Mucoromycetes</taxon>
        <taxon>Mucorales</taxon>
        <taxon>Mucorineae</taxon>
        <taxon>Rhizopodaceae</taxon>
        <taxon>Rhizopus</taxon>
    </lineage>
</organism>
<dbReference type="EMBL" id="JAANIU010005039">
    <property type="protein sequence ID" value="KAG1550595.1"/>
    <property type="molecule type" value="Genomic_DNA"/>
</dbReference>
<evidence type="ECO:0000313" key="3">
    <source>
        <dbReference type="Proteomes" id="UP000740926"/>
    </source>
</evidence>
<evidence type="ECO:0000313" key="2">
    <source>
        <dbReference type="EMBL" id="KAG1550595.1"/>
    </source>
</evidence>
<proteinExistence type="predicted"/>
<dbReference type="AlphaFoldDB" id="A0A9P6YK81"/>
<evidence type="ECO:0000256" key="1">
    <source>
        <dbReference type="SAM" id="MobiDB-lite"/>
    </source>
</evidence>
<keyword evidence="3" id="KW-1185">Reference proteome</keyword>
<name>A0A9P6YK81_9FUNG</name>
<accession>A0A9P6YK81</accession>
<sequence>MHAQLAFTGCGAQLQAERRQFVVQLQWDTDVAGRCLRRHRVARPCGKPLEMRLADAGKMDVAQLGAQHGADIALHQRADLEHLRRPTRDIAPQEQIAGQGGRTQVLDPLHTVGRLAGHGLQALLGRLAGAVQLAAHTPGQFGKAHAAGVAVGIAQFAIARLDGRSRGHCRGEQRTHAQPHSMHRGHSCLPDRDRITLAMTLAPAVFSFQPRAMAPRIACSCRLIARACAGSLRSSAFWPIDLDCNVGSTKR</sequence>